<dbReference type="Proteomes" id="UP001056120">
    <property type="component" value="Linkage Group LG17"/>
</dbReference>
<name>A0ACB9EQW0_9ASTR</name>
<reference evidence="1 2" key="2">
    <citation type="journal article" date="2022" name="Mol. Ecol. Resour.">
        <title>The genomes of chicory, endive, great burdock and yacon provide insights into Asteraceae paleo-polyploidization history and plant inulin production.</title>
        <authorList>
            <person name="Fan W."/>
            <person name="Wang S."/>
            <person name="Wang H."/>
            <person name="Wang A."/>
            <person name="Jiang F."/>
            <person name="Liu H."/>
            <person name="Zhao H."/>
            <person name="Xu D."/>
            <person name="Zhang Y."/>
        </authorList>
    </citation>
    <scope>NUCLEOTIDE SEQUENCE [LARGE SCALE GENOMIC DNA]</scope>
    <source>
        <strain evidence="2">cv. Yunnan</strain>
        <tissue evidence="1">Leaves</tissue>
    </source>
</reference>
<proteinExistence type="predicted"/>
<gene>
    <name evidence="1" type="ORF">L1987_51372</name>
</gene>
<evidence type="ECO:0000313" key="1">
    <source>
        <dbReference type="EMBL" id="KAI3760968.1"/>
    </source>
</evidence>
<organism evidence="1 2">
    <name type="scientific">Smallanthus sonchifolius</name>
    <dbReference type="NCBI Taxonomy" id="185202"/>
    <lineage>
        <taxon>Eukaryota</taxon>
        <taxon>Viridiplantae</taxon>
        <taxon>Streptophyta</taxon>
        <taxon>Embryophyta</taxon>
        <taxon>Tracheophyta</taxon>
        <taxon>Spermatophyta</taxon>
        <taxon>Magnoliopsida</taxon>
        <taxon>eudicotyledons</taxon>
        <taxon>Gunneridae</taxon>
        <taxon>Pentapetalae</taxon>
        <taxon>asterids</taxon>
        <taxon>campanulids</taxon>
        <taxon>Asterales</taxon>
        <taxon>Asteraceae</taxon>
        <taxon>Asteroideae</taxon>
        <taxon>Heliantheae alliance</taxon>
        <taxon>Millerieae</taxon>
        <taxon>Smallanthus</taxon>
    </lineage>
</organism>
<keyword evidence="2" id="KW-1185">Reference proteome</keyword>
<protein>
    <submittedName>
        <fullName evidence="1">Uncharacterized protein</fullName>
    </submittedName>
</protein>
<dbReference type="EMBL" id="CM042034">
    <property type="protein sequence ID" value="KAI3760968.1"/>
    <property type="molecule type" value="Genomic_DNA"/>
</dbReference>
<reference evidence="2" key="1">
    <citation type="journal article" date="2022" name="Mol. Ecol. Resour.">
        <title>The genomes of chicory, endive, great burdock and yacon provide insights into Asteraceae palaeo-polyploidization history and plant inulin production.</title>
        <authorList>
            <person name="Fan W."/>
            <person name="Wang S."/>
            <person name="Wang H."/>
            <person name="Wang A."/>
            <person name="Jiang F."/>
            <person name="Liu H."/>
            <person name="Zhao H."/>
            <person name="Xu D."/>
            <person name="Zhang Y."/>
        </authorList>
    </citation>
    <scope>NUCLEOTIDE SEQUENCE [LARGE SCALE GENOMIC DNA]</scope>
    <source>
        <strain evidence="2">cv. Yunnan</strain>
    </source>
</reference>
<comment type="caution">
    <text evidence="1">The sequence shown here is derived from an EMBL/GenBank/DDBJ whole genome shotgun (WGS) entry which is preliminary data.</text>
</comment>
<evidence type="ECO:0000313" key="2">
    <source>
        <dbReference type="Proteomes" id="UP001056120"/>
    </source>
</evidence>
<accession>A0ACB9EQW0</accession>
<sequence length="92" mass="9843">MIGQKAQRRERATMAPPMMGIPLEKNDEGFRLIGMVMGRDGVDTVVDGVNGDGGSASFYRFTGAIACWTVDTLAYRDGDATVNALVLVNVTC</sequence>